<keyword evidence="1" id="KW-0732">Signal</keyword>
<accession>A0A0A9CKR8</accession>
<dbReference type="PANTHER" id="PTHR14624">
    <property type="entry name" value="DFG10 PROTEIN"/>
    <property type="match status" value="1"/>
</dbReference>
<dbReference type="UniPathway" id="UPA00378"/>
<dbReference type="InterPro" id="IPR039698">
    <property type="entry name" value="Dfg10/SRD5A3"/>
</dbReference>
<dbReference type="GO" id="GO:0006488">
    <property type="term" value="P:dolichol-linked oligosaccharide biosynthetic process"/>
    <property type="evidence" value="ECO:0007669"/>
    <property type="project" value="InterPro"/>
</dbReference>
<feature type="chain" id="PRO_5012452500" evidence="1">
    <location>
        <begin position="16"/>
        <end position="92"/>
    </location>
</feature>
<evidence type="ECO:0000256" key="1">
    <source>
        <dbReference type="SAM" id="SignalP"/>
    </source>
</evidence>
<dbReference type="GO" id="GO:0005783">
    <property type="term" value="C:endoplasmic reticulum"/>
    <property type="evidence" value="ECO:0007669"/>
    <property type="project" value="TreeGrafter"/>
</dbReference>
<dbReference type="AlphaFoldDB" id="A0A0A9CKR8"/>
<name>A0A0A9CKR8_ARUDO</name>
<proteinExistence type="predicted"/>
<organism evidence="2">
    <name type="scientific">Arundo donax</name>
    <name type="common">Giant reed</name>
    <name type="synonym">Donax arundinaceus</name>
    <dbReference type="NCBI Taxonomy" id="35708"/>
    <lineage>
        <taxon>Eukaryota</taxon>
        <taxon>Viridiplantae</taxon>
        <taxon>Streptophyta</taxon>
        <taxon>Embryophyta</taxon>
        <taxon>Tracheophyta</taxon>
        <taxon>Spermatophyta</taxon>
        <taxon>Magnoliopsida</taxon>
        <taxon>Liliopsida</taxon>
        <taxon>Poales</taxon>
        <taxon>Poaceae</taxon>
        <taxon>PACMAD clade</taxon>
        <taxon>Arundinoideae</taxon>
        <taxon>Arundineae</taxon>
        <taxon>Arundo</taxon>
    </lineage>
</organism>
<feature type="signal peptide" evidence="1">
    <location>
        <begin position="1"/>
        <end position="15"/>
    </location>
</feature>
<reference evidence="2" key="2">
    <citation type="journal article" date="2015" name="Data Brief">
        <title>Shoot transcriptome of the giant reed, Arundo donax.</title>
        <authorList>
            <person name="Barrero R.A."/>
            <person name="Guerrero F.D."/>
            <person name="Moolhuijzen P."/>
            <person name="Goolsby J.A."/>
            <person name="Tidwell J."/>
            <person name="Bellgard S.E."/>
            <person name="Bellgard M.I."/>
        </authorList>
    </citation>
    <scope>NUCLEOTIDE SEQUENCE</scope>
    <source>
        <tissue evidence="2">Shoot tissue taken approximately 20 cm above the soil surface</tissue>
    </source>
</reference>
<dbReference type="EMBL" id="GBRH01221744">
    <property type="protein sequence ID" value="JAD76151.1"/>
    <property type="molecule type" value="Transcribed_RNA"/>
</dbReference>
<reference evidence="2" key="1">
    <citation type="submission" date="2014-09" db="EMBL/GenBank/DDBJ databases">
        <authorList>
            <person name="Magalhaes I.L.F."/>
            <person name="Oliveira U."/>
            <person name="Santos F.R."/>
            <person name="Vidigal T.H.D.A."/>
            <person name="Brescovit A.D."/>
            <person name="Santos A.J."/>
        </authorList>
    </citation>
    <scope>NUCLEOTIDE SEQUENCE</scope>
    <source>
        <tissue evidence="2">Shoot tissue taken approximately 20 cm above the soil surface</tissue>
    </source>
</reference>
<dbReference type="GO" id="GO:0016095">
    <property type="term" value="P:polyprenol catabolic process"/>
    <property type="evidence" value="ECO:0007669"/>
    <property type="project" value="TreeGrafter"/>
</dbReference>
<dbReference type="GO" id="GO:0003865">
    <property type="term" value="F:3-oxo-5-alpha-steroid 4-dehydrogenase activity"/>
    <property type="evidence" value="ECO:0007669"/>
    <property type="project" value="TreeGrafter"/>
</dbReference>
<protein>
    <submittedName>
        <fullName evidence="2">Uncharacterized protein</fullName>
    </submittedName>
</protein>
<evidence type="ECO:0000313" key="2">
    <source>
        <dbReference type="EMBL" id="JAD76151.1"/>
    </source>
</evidence>
<sequence length="92" mass="10234">MVCFCFLFASYYVAATLSLASFCIPEAMQYLQGPIAEFIVKGRARMPDLVTDSSSLLKPLLKLGWCQWIGAVIFIWGSLHQIHCHAIIVSVP</sequence>
<dbReference type="PANTHER" id="PTHR14624:SF0">
    <property type="entry name" value="POLYPRENOL REDUCTASE"/>
    <property type="match status" value="1"/>
</dbReference>